<accession>A0ACC0X8S8</accession>
<evidence type="ECO:0000313" key="2">
    <source>
        <dbReference type="Proteomes" id="UP001163603"/>
    </source>
</evidence>
<sequence>MVFVSGLQANCPALLHPTRPNKLPYPTGSCNSYRFIHHNAAQQISTGGIGYWVEKGLGHERVNSVGRDYQHRLGYDGDIPEEPLLLTCIKEAIWALRSLFVLLVEQPSQLKYIEWPGFQNTLKTATLTLVLVALLIVALSSTDSFLSYLLGLLLRRTP</sequence>
<protein>
    <submittedName>
        <fullName evidence="1">Uncharacterized protein</fullName>
    </submittedName>
</protein>
<gene>
    <name evidence="1" type="ORF">Pint_34240</name>
</gene>
<keyword evidence="2" id="KW-1185">Reference proteome</keyword>
<dbReference type="EMBL" id="CM047749">
    <property type="protein sequence ID" value="KAJ0011465.1"/>
    <property type="molecule type" value="Genomic_DNA"/>
</dbReference>
<evidence type="ECO:0000313" key="1">
    <source>
        <dbReference type="EMBL" id="KAJ0011465.1"/>
    </source>
</evidence>
<dbReference type="Proteomes" id="UP001163603">
    <property type="component" value="Chromosome 14"/>
</dbReference>
<comment type="caution">
    <text evidence="1">The sequence shown here is derived from an EMBL/GenBank/DDBJ whole genome shotgun (WGS) entry which is preliminary data.</text>
</comment>
<proteinExistence type="predicted"/>
<name>A0ACC0X8S8_9ROSI</name>
<reference evidence="2" key="1">
    <citation type="journal article" date="2023" name="G3 (Bethesda)">
        <title>Genome assembly and association tests identify interacting loci associated with vigor, precocity, and sex in interspecific pistachio rootstocks.</title>
        <authorList>
            <person name="Palmer W."/>
            <person name="Jacygrad E."/>
            <person name="Sagayaradj S."/>
            <person name="Cavanaugh K."/>
            <person name="Han R."/>
            <person name="Bertier L."/>
            <person name="Beede B."/>
            <person name="Kafkas S."/>
            <person name="Golino D."/>
            <person name="Preece J."/>
            <person name="Michelmore R."/>
        </authorList>
    </citation>
    <scope>NUCLEOTIDE SEQUENCE [LARGE SCALE GENOMIC DNA]</scope>
</reference>
<organism evidence="1 2">
    <name type="scientific">Pistacia integerrima</name>
    <dbReference type="NCBI Taxonomy" id="434235"/>
    <lineage>
        <taxon>Eukaryota</taxon>
        <taxon>Viridiplantae</taxon>
        <taxon>Streptophyta</taxon>
        <taxon>Embryophyta</taxon>
        <taxon>Tracheophyta</taxon>
        <taxon>Spermatophyta</taxon>
        <taxon>Magnoliopsida</taxon>
        <taxon>eudicotyledons</taxon>
        <taxon>Gunneridae</taxon>
        <taxon>Pentapetalae</taxon>
        <taxon>rosids</taxon>
        <taxon>malvids</taxon>
        <taxon>Sapindales</taxon>
        <taxon>Anacardiaceae</taxon>
        <taxon>Pistacia</taxon>
    </lineage>
</organism>